<accession>A0ABW6CJI4</accession>
<name>A0ABW6CJI4_9CAUL</name>
<reference evidence="1 2" key="1">
    <citation type="submission" date="2022-09" db="EMBL/GenBank/DDBJ databases">
        <title>New species of Phenylobacterium.</title>
        <authorList>
            <person name="Mieszkin S."/>
        </authorList>
    </citation>
    <scope>NUCLEOTIDE SEQUENCE [LARGE SCALE GENOMIC DNA]</scope>
    <source>
        <strain evidence="1 2">HK31-G</strain>
    </source>
</reference>
<dbReference type="Proteomes" id="UP001598130">
    <property type="component" value="Unassembled WGS sequence"/>
</dbReference>
<organism evidence="1 2">
    <name type="scientific">Phenylobacterium ferrooxidans</name>
    <dbReference type="NCBI Taxonomy" id="2982689"/>
    <lineage>
        <taxon>Bacteria</taxon>
        <taxon>Pseudomonadati</taxon>
        <taxon>Pseudomonadota</taxon>
        <taxon>Alphaproteobacteria</taxon>
        <taxon>Caulobacterales</taxon>
        <taxon>Caulobacteraceae</taxon>
        <taxon>Phenylobacterium</taxon>
    </lineage>
</organism>
<gene>
    <name evidence="1" type="ORF">OCL97_04520</name>
</gene>
<comment type="caution">
    <text evidence="1">The sequence shown here is derived from an EMBL/GenBank/DDBJ whole genome shotgun (WGS) entry which is preliminary data.</text>
</comment>
<proteinExistence type="predicted"/>
<protein>
    <submittedName>
        <fullName evidence="1">Uncharacterized protein</fullName>
    </submittedName>
</protein>
<sequence>MANLTETESFDAGVYKIATTDPVVGGDGGVSNAQAVALTNRTKWLKARVDELITAVATLAGLNSPALTGDPTAPTAAAGDDDTSIATTAFVHRNSGGSVSVNCAGGSNITLAADQWGVGIIILTGLLTGNINLIFPTRSDRWLVINRTTGLFSITCKPAAGTGVKVAQGRGKSIYCDGTNIADEQTDLATGWRTITATLTAAKGDRLVADVSGGVFPITLPLNPADGDDVWIKGNFKASNLTVARNGQTINYGTSDLVLDRDNITAILVFDGGTWRV</sequence>
<evidence type="ECO:0000313" key="2">
    <source>
        <dbReference type="Proteomes" id="UP001598130"/>
    </source>
</evidence>
<evidence type="ECO:0000313" key="1">
    <source>
        <dbReference type="EMBL" id="MFD3263230.1"/>
    </source>
</evidence>
<dbReference type="RefSeq" id="WP_377368003.1">
    <property type="nucleotide sequence ID" value="NZ_JAOTJD010000005.1"/>
</dbReference>
<dbReference type="EMBL" id="JAOTJD010000005">
    <property type="protein sequence ID" value="MFD3263230.1"/>
    <property type="molecule type" value="Genomic_DNA"/>
</dbReference>
<keyword evidence="2" id="KW-1185">Reference proteome</keyword>